<reference evidence="16" key="1">
    <citation type="submission" date="2015-05" db="EMBL/GenBank/DDBJ databases">
        <title>Draft genome of Nitrosomonas communis strain Nm2.</title>
        <authorList>
            <person name="Kozlowski J.A."/>
            <person name="Kits K.D."/>
            <person name="Stein L.Y."/>
        </authorList>
    </citation>
    <scope>NUCLEOTIDE SEQUENCE [LARGE SCALE GENOMIC DNA]</scope>
    <source>
        <strain evidence="16">Nm2</strain>
    </source>
</reference>
<organism evidence="14 16">
    <name type="scientific">Nitrosomonas communis</name>
    <dbReference type="NCBI Taxonomy" id="44574"/>
    <lineage>
        <taxon>Bacteria</taxon>
        <taxon>Pseudomonadati</taxon>
        <taxon>Pseudomonadota</taxon>
        <taxon>Betaproteobacteria</taxon>
        <taxon>Nitrosomonadales</taxon>
        <taxon>Nitrosomonadaceae</taxon>
        <taxon>Nitrosomonas</taxon>
    </lineage>
</organism>
<gene>
    <name evidence="12" type="primary">nuoA</name>
    <name evidence="14" type="ORF">AAW31_16955</name>
    <name evidence="15" type="ORF">BCL69_101035</name>
</gene>
<evidence type="ECO:0000256" key="3">
    <source>
        <dbReference type="ARBA" id="ARBA00022448"/>
    </source>
</evidence>
<dbReference type="EC" id="7.1.1.-" evidence="12"/>
<keyword evidence="4 12" id="KW-1003">Cell membrane</keyword>
<dbReference type="InterPro" id="IPR023043">
    <property type="entry name" value="NAD(P)H_OxRDtase_bac/plastid"/>
</dbReference>
<dbReference type="InterPro" id="IPR000440">
    <property type="entry name" value="NADH_UbQ/plastoQ_OxRdtase_su3"/>
</dbReference>
<dbReference type="Pfam" id="PF00507">
    <property type="entry name" value="Oxidored_q4"/>
    <property type="match status" value="1"/>
</dbReference>
<dbReference type="GO" id="GO:0030964">
    <property type="term" value="C:NADH dehydrogenase complex"/>
    <property type="evidence" value="ECO:0007669"/>
    <property type="project" value="TreeGrafter"/>
</dbReference>
<dbReference type="Gene3D" id="1.20.58.1610">
    <property type="entry name" value="NADH:ubiquinone/plastoquinone oxidoreductase, chain 3"/>
    <property type="match status" value="1"/>
</dbReference>
<feature type="transmembrane region" description="Helical" evidence="12">
    <location>
        <begin position="62"/>
        <end position="87"/>
    </location>
</feature>
<dbReference type="EMBL" id="CP011451">
    <property type="protein sequence ID" value="AKH39125.1"/>
    <property type="molecule type" value="Genomic_DNA"/>
</dbReference>
<dbReference type="GO" id="GO:0048038">
    <property type="term" value="F:quinone binding"/>
    <property type="evidence" value="ECO:0007669"/>
    <property type="project" value="UniProtKB-KW"/>
</dbReference>
<evidence type="ECO:0000256" key="13">
    <source>
        <dbReference type="RuleBase" id="RU003639"/>
    </source>
</evidence>
<dbReference type="PANTHER" id="PTHR11058">
    <property type="entry name" value="NADH-UBIQUINONE OXIDOREDUCTASE CHAIN 3"/>
    <property type="match status" value="1"/>
</dbReference>
<keyword evidence="16" id="KW-1185">Reference proteome</keyword>
<proteinExistence type="inferred from homology"/>
<keyword evidence="6 12" id="KW-0874">Quinone</keyword>
<evidence type="ECO:0000256" key="8">
    <source>
        <dbReference type="ARBA" id="ARBA00022989"/>
    </source>
</evidence>
<comment type="similarity">
    <text evidence="2 12 13">Belongs to the complex I subunit 3 family.</text>
</comment>
<dbReference type="Proteomes" id="UP000034156">
    <property type="component" value="Chromosome"/>
</dbReference>
<comment type="catalytic activity">
    <reaction evidence="12 13">
        <text>a quinone + NADH + 5 H(+)(in) = a quinol + NAD(+) + 4 H(+)(out)</text>
        <dbReference type="Rhea" id="RHEA:57888"/>
        <dbReference type="ChEBI" id="CHEBI:15378"/>
        <dbReference type="ChEBI" id="CHEBI:24646"/>
        <dbReference type="ChEBI" id="CHEBI:57540"/>
        <dbReference type="ChEBI" id="CHEBI:57945"/>
        <dbReference type="ChEBI" id="CHEBI:132124"/>
    </reaction>
</comment>
<evidence type="ECO:0000313" key="14">
    <source>
        <dbReference type="EMBL" id="AKH39125.1"/>
    </source>
</evidence>
<reference evidence="15 17" key="3">
    <citation type="submission" date="2019-07" db="EMBL/GenBank/DDBJ databases">
        <title>Active sludge and wastewater microbial communities from Klosterneuburg, Austria.</title>
        <authorList>
            <person name="Wagner M."/>
        </authorList>
    </citation>
    <scope>NUCLEOTIDE SEQUENCE [LARGE SCALE GENOMIC DNA]</scope>
    <source>
        <strain evidence="15 17">Nm2</strain>
    </source>
</reference>
<keyword evidence="3 12" id="KW-0813">Transport</keyword>
<keyword evidence="11 12" id="KW-0472">Membrane</keyword>
<dbReference type="OrthoDB" id="9791970at2"/>
<comment type="subcellular location">
    <subcellularLocation>
        <location evidence="12 13">Cell membrane</location>
        <topology evidence="12 13">Multi-pass membrane protein</topology>
    </subcellularLocation>
    <subcellularLocation>
        <location evidence="1">Membrane</location>
        <topology evidence="1">Multi-pass membrane protein</topology>
    </subcellularLocation>
</comment>
<evidence type="ECO:0000256" key="5">
    <source>
        <dbReference type="ARBA" id="ARBA00022692"/>
    </source>
</evidence>
<name>A0A0F7KFA6_9PROT</name>
<evidence type="ECO:0000256" key="11">
    <source>
        <dbReference type="ARBA" id="ARBA00023136"/>
    </source>
</evidence>
<keyword evidence="10 12" id="KW-0830">Ubiquinone</keyword>
<dbReference type="RefSeq" id="WP_046851149.1">
    <property type="nucleotide sequence ID" value="NZ_CP011451.1"/>
</dbReference>
<evidence type="ECO:0000313" key="17">
    <source>
        <dbReference type="Proteomes" id="UP000324176"/>
    </source>
</evidence>
<dbReference type="GO" id="GO:0050136">
    <property type="term" value="F:NADH dehydrogenase (quinone) (non-electrogenic) activity"/>
    <property type="evidence" value="ECO:0007669"/>
    <property type="project" value="UniProtKB-UniRule"/>
</dbReference>
<protein>
    <recommendedName>
        <fullName evidence="12">NADH-quinone oxidoreductase subunit A</fullName>
        <ecNumber evidence="12">7.1.1.-</ecNumber>
    </recommendedName>
    <alternativeName>
        <fullName evidence="12">NADH dehydrogenase I subunit A</fullName>
    </alternativeName>
    <alternativeName>
        <fullName evidence="12">NDH-1 subunit A</fullName>
    </alternativeName>
    <alternativeName>
        <fullName evidence="12">NUO1</fullName>
    </alternativeName>
</protein>
<dbReference type="PANTHER" id="PTHR11058:SF21">
    <property type="entry name" value="NADH-QUINONE OXIDOREDUCTASE SUBUNIT A"/>
    <property type="match status" value="1"/>
</dbReference>
<evidence type="ECO:0000313" key="15">
    <source>
        <dbReference type="EMBL" id="TYP91264.1"/>
    </source>
</evidence>
<evidence type="ECO:0000256" key="4">
    <source>
        <dbReference type="ARBA" id="ARBA00022475"/>
    </source>
</evidence>
<keyword evidence="9 12" id="KW-0520">NAD</keyword>
<feature type="transmembrane region" description="Helical" evidence="12">
    <location>
        <begin position="93"/>
        <end position="113"/>
    </location>
</feature>
<keyword evidence="7 12" id="KW-1278">Translocase</keyword>
<dbReference type="EMBL" id="VNHT01000010">
    <property type="protein sequence ID" value="TYP91264.1"/>
    <property type="molecule type" value="Genomic_DNA"/>
</dbReference>
<keyword evidence="8 12" id="KW-1133">Transmembrane helix</keyword>
<dbReference type="KEGG" id="nco:AAW31_16955"/>
<dbReference type="InterPro" id="IPR038430">
    <property type="entry name" value="NDAH_ubi_oxred_su3_sf"/>
</dbReference>
<accession>A0A0F7KFA6</accession>
<evidence type="ECO:0000313" key="16">
    <source>
        <dbReference type="Proteomes" id="UP000034156"/>
    </source>
</evidence>
<evidence type="ECO:0000256" key="7">
    <source>
        <dbReference type="ARBA" id="ARBA00022967"/>
    </source>
</evidence>
<dbReference type="GO" id="GO:0005886">
    <property type="term" value="C:plasma membrane"/>
    <property type="evidence" value="ECO:0007669"/>
    <property type="project" value="UniProtKB-SubCell"/>
</dbReference>
<evidence type="ECO:0000256" key="6">
    <source>
        <dbReference type="ARBA" id="ARBA00022719"/>
    </source>
</evidence>
<dbReference type="AlphaFoldDB" id="A0A0F7KFA6"/>
<evidence type="ECO:0000256" key="12">
    <source>
        <dbReference type="HAMAP-Rule" id="MF_01394"/>
    </source>
</evidence>
<evidence type="ECO:0000256" key="9">
    <source>
        <dbReference type="ARBA" id="ARBA00023027"/>
    </source>
</evidence>
<keyword evidence="5 12" id="KW-0812">Transmembrane</keyword>
<dbReference type="Proteomes" id="UP000324176">
    <property type="component" value="Unassembled WGS sequence"/>
</dbReference>
<evidence type="ECO:0000256" key="2">
    <source>
        <dbReference type="ARBA" id="ARBA00008472"/>
    </source>
</evidence>
<feature type="transmembrane region" description="Helical" evidence="12">
    <location>
        <begin position="6"/>
        <end position="27"/>
    </location>
</feature>
<evidence type="ECO:0000256" key="10">
    <source>
        <dbReference type="ARBA" id="ARBA00023075"/>
    </source>
</evidence>
<dbReference type="HAMAP" id="MF_01394">
    <property type="entry name" value="NDH1_NuoA"/>
    <property type="match status" value="1"/>
</dbReference>
<dbReference type="GO" id="GO:0008137">
    <property type="term" value="F:NADH dehydrogenase (ubiquinone) activity"/>
    <property type="evidence" value="ECO:0007669"/>
    <property type="project" value="InterPro"/>
</dbReference>
<dbReference type="PATRIC" id="fig|44574.3.peg.4086"/>
<sequence>MQDSESAAVIGLFALLVLVALFCLLSLSRWLGGYRPQWDKEQPFECGVPPTGDARPQVPVRFYVIAVSFLIFDIEAMFLFIWAVAYWELDLPGVIGAIVFILVLMLGLVYEWYKGGLSWSPDKTTKDL</sequence>
<comment type="function">
    <text evidence="12">NDH-1 shuttles electrons from NADH, via FMN and iron-sulfur (Fe-S) centers, to quinones in the respiratory chain. The immediate electron acceptor for the enzyme in this species is believed to be ubiquinone. Couples the redox reaction to proton translocation (for every two electrons transferred, four hydrogen ions are translocated across the cytoplasmic membrane), and thus conserves the redox energy in a proton gradient.</text>
</comment>
<evidence type="ECO:0000256" key="1">
    <source>
        <dbReference type="ARBA" id="ARBA00004141"/>
    </source>
</evidence>
<reference evidence="14 16" key="2">
    <citation type="journal article" date="2016" name="Genome Announc.">
        <title>Genome Sequence of Nitrosomonas communis Strain Nm2, a Mesophilic Ammonia-Oxidizing Bacterium Isolated from Mediterranean Soil.</title>
        <authorList>
            <person name="Kozlowski J.A."/>
            <person name="Kits K.D."/>
            <person name="Stein L.Y."/>
        </authorList>
    </citation>
    <scope>NUCLEOTIDE SEQUENCE [LARGE SCALE GENOMIC DNA]</scope>
    <source>
        <strain evidence="14 16">Nm2</strain>
    </source>
</reference>
<comment type="subunit">
    <text evidence="12">NDH-1 is composed of 14 different subunits. Subunits NuoA, H, J, K, L, M, N constitute the membrane sector of the complex.</text>
</comment>